<gene>
    <name evidence="2" type="ORF">ZIOFF_068567</name>
</gene>
<organism evidence="2 3">
    <name type="scientific">Zingiber officinale</name>
    <name type="common">Ginger</name>
    <name type="synonym">Amomum zingiber</name>
    <dbReference type="NCBI Taxonomy" id="94328"/>
    <lineage>
        <taxon>Eukaryota</taxon>
        <taxon>Viridiplantae</taxon>
        <taxon>Streptophyta</taxon>
        <taxon>Embryophyta</taxon>
        <taxon>Tracheophyta</taxon>
        <taxon>Spermatophyta</taxon>
        <taxon>Magnoliopsida</taxon>
        <taxon>Liliopsida</taxon>
        <taxon>Zingiberales</taxon>
        <taxon>Zingiberaceae</taxon>
        <taxon>Zingiber</taxon>
    </lineage>
</organism>
<protein>
    <recommendedName>
        <fullName evidence="1">F-box domain-containing protein</fullName>
    </recommendedName>
</protein>
<evidence type="ECO:0000313" key="2">
    <source>
        <dbReference type="EMBL" id="KAG6474629.1"/>
    </source>
</evidence>
<dbReference type="Proteomes" id="UP000734854">
    <property type="component" value="Unassembled WGS sequence"/>
</dbReference>
<dbReference type="Pfam" id="PF00646">
    <property type="entry name" value="F-box"/>
    <property type="match status" value="1"/>
</dbReference>
<evidence type="ECO:0000259" key="1">
    <source>
        <dbReference type="SMART" id="SM00256"/>
    </source>
</evidence>
<name>A0A8J5CHH6_ZINOF</name>
<dbReference type="SMART" id="SM00256">
    <property type="entry name" value="FBOX"/>
    <property type="match status" value="1"/>
</dbReference>
<proteinExistence type="predicted"/>
<dbReference type="PANTHER" id="PTHR47712:SF3">
    <property type="entry name" value="F-BOX DOMAIN-CONTAINING PROTEIN"/>
    <property type="match status" value="1"/>
</dbReference>
<dbReference type="OrthoDB" id="1882349at2759"/>
<dbReference type="EMBL" id="JACMSC010000019">
    <property type="protein sequence ID" value="KAG6474629.1"/>
    <property type="molecule type" value="Genomic_DNA"/>
</dbReference>
<dbReference type="PANTHER" id="PTHR47712">
    <property type="entry name" value="OS09G0555300 PROTEIN"/>
    <property type="match status" value="1"/>
</dbReference>
<sequence length="405" mass="44382">MEVEIGQAAAEAPWLRLNDDLVELVLSYLPLRSAVVAGAVSRQWRRIVSHPGFAKRAASSRRRPPWFFLYGQNNVVLRKNQAFGFDPDAGEWIALPPSTSAVPVECFAGAGGFFFATISATRFCYAPLLRGPWRETSPLLFSRYNPLVGVFSSPGGRRRFIVVGGARFIGGLVNLEDPLAVEIYDPESDSWELCAPLPPEFQPGNSSQWLSAALLAGRFFYVFGIYSSSIAAFDLSRRTWSSFQTLRPPGLLFSFLLASGDRLFLAGLCNTPEGPPCFSLWAVDHRTMDYAEIGAMPSDLLSCLFDTDDDDNKFASLKCVGLDGLVYVFNEDHHKAYPACVCEITETSAAAAAANLPATSSPQNLRCTWRKVPPLPSPVNRFHKVIAFCSPVPLNSVLLAADLNN</sequence>
<feature type="domain" description="F-box" evidence="1">
    <location>
        <begin position="17"/>
        <end position="57"/>
    </location>
</feature>
<evidence type="ECO:0000313" key="3">
    <source>
        <dbReference type="Proteomes" id="UP000734854"/>
    </source>
</evidence>
<keyword evidence="3" id="KW-1185">Reference proteome</keyword>
<dbReference type="InterPro" id="IPR001810">
    <property type="entry name" value="F-box_dom"/>
</dbReference>
<reference evidence="2 3" key="1">
    <citation type="submission" date="2020-08" db="EMBL/GenBank/DDBJ databases">
        <title>Plant Genome Project.</title>
        <authorList>
            <person name="Zhang R.-G."/>
        </authorList>
    </citation>
    <scope>NUCLEOTIDE SEQUENCE [LARGE SCALE GENOMIC DNA]</scope>
    <source>
        <tissue evidence="2">Rhizome</tissue>
    </source>
</reference>
<accession>A0A8J5CHH6</accession>
<dbReference type="AlphaFoldDB" id="A0A8J5CHH6"/>
<comment type="caution">
    <text evidence="2">The sequence shown here is derived from an EMBL/GenBank/DDBJ whole genome shotgun (WGS) entry which is preliminary data.</text>
</comment>